<evidence type="ECO:0000313" key="1">
    <source>
        <dbReference type="EMBL" id="KAL2047714.1"/>
    </source>
</evidence>
<organism evidence="1 2">
    <name type="scientific">Stereocaulon virgatum</name>
    <dbReference type="NCBI Taxonomy" id="373712"/>
    <lineage>
        <taxon>Eukaryota</taxon>
        <taxon>Fungi</taxon>
        <taxon>Dikarya</taxon>
        <taxon>Ascomycota</taxon>
        <taxon>Pezizomycotina</taxon>
        <taxon>Lecanoromycetes</taxon>
        <taxon>OSLEUM clade</taxon>
        <taxon>Lecanoromycetidae</taxon>
        <taxon>Lecanorales</taxon>
        <taxon>Lecanorineae</taxon>
        <taxon>Stereocaulaceae</taxon>
        <taxon>Stereocaulon</taxon>
    </lineage>
</organism>
<accession>A0ABR4APQ3</accession>
<evidence type="ECO:0000313" key="2">
    <source>
        <dbReference type="Proteomes" id="UP001590950"/>
    </source>
</evidence>
<gene>
    <name evidence="1" type="ORF">N7G274_000756</name>
</gene>
<protein>
    <submittedName>
        <fullName evidence="1">Uncharacterized protein</fullName>
    </submittedName>
</protein>
<reference evidence="1 2" key="1">
    <citation type="submission" date="2024-09" db="EMBL/GenBank/DDBJ databases">
        <title>Rethinking Asexuality: The Enigmatic Case of Functional Sexual Genes in Lepraria (Stereocaulaceae).</title>
        <authorList>
            <person name="Doellman M."/>
            <person name="Sun Y."/>
            <person name="Barcenas-Pena A."/>
            <person name="Lumbsch H.T."/>
            <person name="Grewe F."/>
        </authorList>
    </citation>
    <scope>NUCLEOTIDE SEQUENCE [LARGE SCALE GENOMIC DNA]</scope>
    <source>
        <strain evidence="1 2">Mercado 3170</strain>
    </source>
</reference>
<name>A0ABR4APQ3_9LECA</name>
<dbReference type="EMBL" id="JBEFKJ010000002">
    <property type="protein sequence ID" value="KAL2047714.1"/>
    <property type="molecule type" value="Genomic_DNA"/>
</dbReference>
<sequence>MSLAAASIDLEAVPPGGGGDMTADIVDWDGLNDAANPVNWSSYKTWAHINTVAILGLSV</sequence>
<proteinExistence type="predicted"/>
<keyword evidence="2" id="KW-1185">Reference proteome</keyword>
<dbReference type="Proteomes" id="UP001590950">
    <property type="component" value="Unassembled WGS sequence"/>
</dbReference>
<comment type="caution">
    <text evidence="1">The sequence shown here is derived from an EMBL/GenBank/DDBJ whole genome shotgun (WGS) entry which is preliminary data.</text>
</comment>